<sequence>MKARAVTYAELAQRIGVSEASVKRMFSQKQFTLQRLDQILVAIGSDFQQLAQAVQTAQAAPTLITGLTYAQEKEIIEDTRLFVVAVSALNLLPLEQIVAIYDISEAQAVKYLLRLDKIGFLELLPNNRVKLLVARTFAWIPNGPIHTYFKQEAYGDYLNSQFDGETELLRLVNVMLSKKSTAALLERLKQVAVEFSQQHQEDARLPGDERLAISFMLAARPWMPRTFKALLRHTAAPVGQSASRPVSQSA</sequence>
<comment type="caution">
    <text evidence="2">The sequence shown here is derived from an EMBL/GenBank/DDBJ whole genome shotgun (WGS) entry which is preliminary data.</text>
</comment>
<dbReference type="InterPro" id="IPR001387">
    <property type="entry name" value="Cro/C1-type_HTH"/>
</dbReference>
<feature type="domain" description="HTH cro/C1-type" evidence="1">
    <location>
        <begin position="1"/>
        <end position="51"/>
    </location>
</feature>
<organism evidence="2 3">
    <name type="scientific">Janthinobacterium violaceinigrum</name>
    <dbReference type="NCBI Taxonomy" id="2654252"/>
    <lineage>
        <taxon>Bacteria</taxon>
        <taxon>Pseudomonadati</taxon>
        <taxon>Pseudomonadota</taxon>
        <taxon>Betaproteobacteria</taxon>
        <taxon>Burkholderiales</taxon>
        <taxon>Oxalobacteraceae</taxon>
        <taxon>Janthinobacterium</taxon>
    </lineage>
</organism>
<dbReference type="Pfam" id="PF13443">
    <property type="entry name" value="HTH_26"/>
    <property type="match status" value="1"/>
</dbReference>
<name>A0A6I1I6Y8_9BURK</name>
<dbReference type="InterPro" id="IPR010982">
    <property type="entry name" value="Lambda_DNA-bd_dom_sf"/>
</dbReference>
<dbReference type="AlphaFoldDB" id="A0A6I1I6Y8"/>
<dbReference type="EMBL" id="WFLI01000002">
    <property type="protein sequence ID" value="KAB8066683.1"/>
    <property type="molecule type" value="Genomic_DNA"/>
</dbReference>
<evidence type="ECO:0000259" key="1">
    <source>
        <dbReference type="Pfam" id="PF13443"/>
    </source>
</evidence>
<gene>
    <name evidence="2" type="ORF">GCN75_02285</name>
</gene>
<keyword evidence="3" id="KW-1185">Reference proteome</keyword>
<dbReference type="SUPFAM" id="SSF47413">
    <property type="entry name" value="lambda repressor-like DNA-binding domains"/>
    <property type="match status" value="1"/>
</dbReference>
<reference evidence="2 3" key="1">
    <citation type="submission" date="2019-10" db="EMBL/GenBank/DDBJ databases">
        <title>Three novel species isolated from a subtropical stream in China.</title>
        <authorList>
            <person name="Lu H."/>
        </authorList>
    </citation>
    <scope>NUCLEOTIDE SEQUENCE [LARGE SCALE GENOMIC DNA]</scope>
    <source>
        <strain evidence="2 3">FT13W</strain>
    </source>
</reference>
<evidence type="ECO:0000313" key="2">
    <source>
        <dbReference type="EMBL" id="KAB8066683.1"/>
    </source>
</evidence>
<accession>A0A6I1I6Y8</accession>
<protein>
    <submittedName>
        <fullName evidence="2">Helix-turn-helix domain-containing protein</fullName>
    </submittedName>
</protein>
<dbReference type="GO" id="GO:0003677">
    <property type="term" value="F:DNA binding"/>
    <property type="evidence" value="ECO:0007669"/>
    <property type="project" value="InterPro"/>
</dbReference>
<evidence type="ECO:0000313" key="3">
    <source>
        <dbReference type="Proteomes" id="UP000468717"/>
    </source>
</evidence>
<proteinExistence type="predicted"/>
<dbReference type="Proteomes" id="UP000468717">
    <property type="component" value="Unassembled WGS sequence"/>
</dbReference>